<evidence type="ECO:0000256" key="5">
    <source>
        <dbReference type="ARBA" id="ARBA00022884"/>
    </source>
</evidence>
<dbReference type="PANTHER" id="PTHR22807">
    <property type="entry name" value="NOP2 YEAST -RELATED NOL1/NOP2/FMU SUN DOMAIN-CONTAINING"/>
    <property type="match status" value="1"/>
</dbReference>
<dbReference type="InterPro" id="IPR054728">
    <property type="entry name" value="RsmB-like_ferredoxin"/>
</dbReference>
<protein>
    <submittedName>
        <fullName evidence="8">16S rRNA (Cytosine967-C5)-methyltransferase</fullName>
    </submittedName>
</protein>
<proteinExistence type="inferred from homology"/>
<dbReference type="GO" id="GO:0003723">
    <property type="term" value="F:RNA binding"/>
    <property type="evidence" value="ECO:0007669"/>
    <property type="project" value="UniProtKB-UniRule"/>
</dbReference>
<keyword evidence="3 6" id="KW-0808">Transferase</keyword>
<evidence type="ECO:0000256" key="2">
    <source>
        <dbReference type="ARBA" id="ARBA00022603"/>
    </source>
</evidence>
<keyword evidence="9" id="KW-1185">Reference proteome</keyword>
<gene>
    <name evidence="8" type="ORF">SAMN04488120_11149</name>
</gene>
<dbReference type="Pfam" id="PF22458">
    <property type="entry name" value="RsmF-B_ferredox"/>
    <property type="match status" value="1"/>
</dbReference>
<feature type="domain" description="SAM-dependent MTase RsmB/NOP-type" evidence="7">
    <location>
        <begin position="151"/>
        <end position="420"/>
    </location>
</feature>
<comment type="caution">
    <text evidence="6">Lacks conserved residue(s) required for the propagation of feature annotation.</text>
</comment>
<keyword evidence="4 6" id="KW-0949">S-adenosyl-L-methionine</keyword>
<sequence>MPPNPGEAMSARRLYPPQWRLACATLEAVLRAGAAADHRLHAAFREQRNMGSRDRAAVTALVYGVLRDLRRLQRIAGCSDANALCALQALESGYADVPHLAALGFAGAEAMAHRLRVFDPAALTPAERYNVPDAIYAYWQAELGADAAAALAQDLQRQAPVDLRVNALRATREQAQRALAASGLAAMPTPYAPLGLRLHRRVSLTALTAYRDGWIEPQDEGSQLLALLVAARPGERIVDYCAGAGGKTLALAAQMQDRGTLVAMDIDVGRLERLKPRLQRAGVRIVSLLPVDAAQVRVADFDAVLVDAPCSGTGTWRRQPEARLKALDLDALARQQYEILARAARLVRPGGRLVYATCSLLRAENDAVVERFCARHPDFLEEDAGAVLAAQGIALPGRRLRLYPHVHGTDGFFGACLRRR</sequence>
<evidence type="ECO:0000256" key="4">
    <source>
        <dbReference type="ARBA" id="ARBA00022691"/>
    </source>
</evidence>
<dbReference type="GO" id="GO:0008173">
    <property type="term" value="F:RNA methyltransferase activity"/>
    <property type="evidence" value="ECO:0007669"/>
    <property type="project" value="InterPro"/>
</dbReference>
<feature type="active site" description="Nucleophile" evidence="6">
    <location>
        <position position="358"/>
    </location>
</feature>
<organism evidence="8 9">
    <name type="scientific">Fontimonas thermophila</name>
    <dbReference type="NCBI Taxonomy" id="1076937"/>
    <lineage>
        <taxon>Bacteria</taxon>
        <taxon>Pseudomonadati</taxon>
        <taxon>Pseudomonadota</taxon>
        <taxon>Gammaproteobacteria</taxon>
        <taxon>Nevskiales</taxon>
        <taxon>Nevskiaceae</taxon>
        <taxon>Fontimonas</taxon>
    </lineage>
</organism>
<dbReference type="PRINTS" id="PR02008">
    <property type="entry name" value="RCMTFAMILY"/>
</dbReference>
<dbReference type="CDD" id="cd02440">
    <property type="entry name" value="AdoMet_MTases"/>
    <property type="match status" value="1"/>
</dbReference>
<evidence type="ECO:0000256" key="1">
    <source>
        <dbReference type="ARBA" id="ARBA00007494"/>
    </source>
</evidence>
<dbReference type="PANTHER" id="PTHR22807:SF53">
    <property type="entry name" value="RIBOSOMAL RNA SMALL SUBUNIT METHYLTRANSFERASE B-RELATED"/>
    <property type="match status" value="1"/>
</dbReference>
<dbReference type="Proteomes" id="UP000199771">
    <property type="component" value="Unassembled WGS sequence"/>
</dbReference>
<dbReference type="SUPFAM" id="SSF53335">
    <property type="entry name" value="S-adenosyl-L-methionine-dependent methyltransferases"/>
    <property type="match status" value="1"/>
</dbReference>
<keyword evidence="2 6" id="KW-0489">Methyltransferase</keyword>
<dbReference type="Pfam" id="PF01189">
    <property type="entry name" value="Methyltr_RsmB-F"/>
    <property type="match status" value="1"/>
</dbReference>
<evidence type="ECO:0000313" key="9">
    <source>
        <dbReference type="Proteomes" id="UP000199771"/>
    </source>
</evidence>
<dbReference type="InterPro" id="IPR001678">
    <property type="entry name" value="MeTrfase_RsmB-F_NOP2_dom"/>
</dbReference>
<dbReference type="PROSITE" id="PS01153">
    <property type="entry name" value="NOL1_NOP2_SUN"/>
    <property type="match status" value="1"/>
</dbReference>
<feature type="binding site" evidence="6">
    <location>
        <position position="265"/>
    </location>
    <ligand>
        <name>S-adenosyl-L-methionine</name>
        <dbReference type="ChEBI" id="CHEBI:59789"/>
    </ligand>
</feature>
<comment type="similarity">
    <text evidence="1 6">Belongs to the class I-like SAM-binding methyltransferase superfamily. RsmB/NOP family.</text>
</comment>
<keyword evidence="5 6" id="KW-0694">RNA-binding</keyword>
<name>A0A1I2K0X6_9GAMM</name>
<dbReference type="InterPro" id="IPR023267">
    <property type="entry name" value="RCMT"/>
</dbReference>
<evidence type="ECO:0000313" key="8">
    <source>
        <dbReference type="EMBL" id="SFF59840.1"/>
    </source>
</evidence>
<evidence type="ECO:0000256" key="3">
    <source>
        <dbReference type="ARBA" id="ARBA00022679"/>
    </source>
</evidence>
<dbReference type="InterPro" id="IPR049560">
    <property type="entry name" value="MeTrfase_RsmB-F_NOP2_cat"/>
</dbReference>
<reference evidence="8 9" key="1">
    <citation type="submission" date="2016-10" db="EMBL/GenBank/DDBJ databases">
        <authorList>
            <person name="de Groot N.N."/>
        </authorList>
    </citation>
    <scope>NUCLEOTIDE SEQUENCE [LARGE SCALE GENOMIC DNA]</scope>
    <source>
        <strain evidence="8 9">DSM 23609</strain>
    </source>
</reference>
<feature type="binding site" evidence="6">
    <location>
        <position position="307"/>
    </location>
    <ligand>
        <name>S-adenosyl-L-methionine</name>
        <dbReference type="ChEBI" id="CHEBI:59789"/>
    </ligand>
</feature>
<evidence type="ECO:0000259" key="7">
    <source>
        <dbReference type="PROSITE" id="PS51686"/>
    </source>
</evidence>
<dbReference type="InterPro" id="IPR018314">
    <property type="entry name" value="RsmB/NOL1/NOP2-like_CS"/>
</dbReference>
<dbReference type="InterPro" id="IPR029063">
    <property type="entry name" value="SAM-dependent_MTases_sf"/>
</dbReference>
<accession>A0A1I2K0X6</accession>
<evidence type="ECO:0000256" key="6">
    <source>
        <dbReference type="PROSITE-ProRule" id="PRU01023"/>
    </source>
</evidence>
<dbReference type="GO" id="GO:0001510">
    <property type="term" value="P:RNA methylation"/>
    <property type="evidence" value="ECO:0007669"/>
    <property type="project" value="InterPro"/>
</dbReference>
<dbReference type="EMBL" id="FOOC01000011">
    <property type="protein sequence ID" value="SFF59840.1"/>
    <property type="molecule type" value="Genomic_DNA"/>
</dbReference>
<dbReference type="STRING" id="1076937.SAMN04488120_11149"/>
<dbReference type="PROSITE" id="PS51686">
    <property type="entry name" value="SAM_MT_RSMB_NOP"/>
    <property type="match status" value="1"/>
</dbReference>
<dbReference type="Gene3D" id="3.40.50.150">
    <property type="entry name" value="Vaccinia Virus protein VP39"/>
    <property type="match status" value="1"/>
</dbReference>
<dbReference type="AlphaFoldDB" id="A0A1I2K0X6"/>